<sequence length="396" mass="43326">MERNCAMVTNTITVALKEEEIELELGLSIGGGYERPENLKPIKKEPVQDQQTSNSNSDGSESDPREKNYHHQRSTVSPCFIRDAEQEIDLQVKREIQAARRQEAKKKREEKQQKKRMCKGQNGDNLNEFGIRERQGKRNKVADAVAGSGSNDDELINVNGELTNPMAYIASPMCTVMPMQNQLPPLQLVPVTNGFACMMPCWAQNGAGVVGSERNVIQPVANRIAEPVQATSESVLSLSMCSSSTVSEDHSSSPQEQGRLDRKNDTAERAEDGESISKSTNHIDQPASNAIESSRNLVSTPATNTFRETKGKPPKPVNSNPNTTTLLPHMPRVSTTGNGPNGKTVNGFLYRYTKSEVSIVCVCHGTTFSPAEFVEHAGGTDLSQPLRHITVIPSAL</sequence>
<evidence type="ECO:0000256" key="4">
    <source>
        <dbReference type="RuleBase" id="RU369029"/>
    </source>
</evidence>
<feature type="compositionally biased region" description="Basic and acidic residues" evidence="5">
    <location>
        <begin position="99"/>
        <end position="112"/>
    </location>
</feature>
<keyword evidence="3 4" id="KW-0539">Nucleus</keyword>
<organism evidence="7 8">
    <name type="scientific">Tripterygium wilfordii</name>
    <name type="common">Thunder God vine</name>
    <dbReference type="NCBI Taxonomy" id="458696"/>
    <lineage>
        <taxon>Eukaryota</taxon>
        <taxon>Viridiplantae</taxon>
        <taxon>Streptophyta</taxon>
        <taxon>Embryophyta</taxon>
        <taxon>Tracheophyta</taxon>
        <taxon>Spermatophyta</taxon>
        <taxon>Magnoliopsida</taxon>
        <taxon>eudicotyledons</taxon>
        <taxon>Gunneridae</taxon>
        <taxon>Pentapetalae</taxon>
        <taxon>rosids</taxon>
        <taxon>fabids</taxon>
        <taxon>Celastrales</taxon>
        <taxon>Celastraceae</taxon>
        <taxon>Tripterygium</taxon>
    </lineage>
</organism>
<protein>
    <recommendedName>
        <fullName evidence="4">Ninja-family protein</fullName>
    </recommendedName>
    <alternativeName>
        <fullName evidence="4">ABI-binding protein</fullName>
    </alternativeName>
</protein>
<dbReference type="EMBL" id="JAAARO010000006">
    <property type="protein sequence ID" value="KAF5746290.1"/>
    <property type="molecule type" value="Genomic_DNA"/>
</dbReference>
<evidence type="ECO:0000313" key="8">
    <source>
        <dbReference type="Proteomes" id="UP000593562"/>
    </source>
</evidence>
<dbReference type="Pfam" id="PF16135">
    <property type="entry name" value="TDBD"/>
    <property type="match status" value="1"/>
</dbReference>
<feature type="compositionally biased region" description="Polar residues" evidence="5">
    <location>
        <begin position="276"/>
        <end position="306"/>
    </location>
</feature>
<feature type="region of interest" description="Disordered" evidence="5">
    <location>
        <begin position="99"/>
        <end position="132"/>
    </location>
</feature>
<feature type="compositionally biased region" description="Basic and acidic residues" evidence="5">
    <location>
        <begin position="34"/>
        <end position="47"/>
    </location>
</feature>
<feature type="compositionally biased region" description="Basic and acidic residues" evidence="5">
    <location>
        <begin position="258"/>
        <end position="272"/>
    </location>
</feature>
<feature type="compositionally biased region" description="Polar residues" evidence="5">
    <location>
        <begin position="48"/>
        <end position="59"/>
    </location>
</feature>
<feature type="region of interest" description="Disordered" evidence="5">
    <location>
        <begin position="241"/>
        <end position="339"/>
    </location>
</feature>
<dbReference type="GO" id="GO:0007165">
    <property type="term" value="P:signal transduction"/>
    <property type="evidence" value="ECO:0007669"/>
    <property type="project" value="InterPro"/>
</dbReference>
<comment type="caution">
    <text evidence="7">The sequence shown here is derived from an EMBL/GenBank/DDBJ whole genome shotgun (WGS) entry which is preliminary data.</text>
</comment>
<dbReference type="InParanoid" id="A0A7J7DIU9"/>
<dbReference type="OrthoDB" id="667358at2759"/>
<feature type="region of interest" description="Disordered" evidence="5">
    <location>
        <begin position="30"/>
        <end position="80"/>
    </location>
</feature>
<name>A0A7J7DIU9_TRIWF</name>
<dbReference type="PANTHER" id="PTHR31413">
    <property type="entry name" value="AFP HOMOLOG 2"/>
    <property type="match status" value="1"/>
</dbReference>
<evidence type="ECO:0000313" key="7">
    <source>
        <dbReference type="EMBL" id="KAF5746290.1"/>
    </source>
</evidence>
<dbReference type="GO" id="GO:0005634">
    <property type="term" value="C:nucleus"/>
    <property type="evidence" value="ECO:0007669"/>
    <property type="project" value="UniProtKB-SubCell"/>
</dbReference>
<comment type="function">
    <text evidence="4">Acts as a negative regulator of abscisic acid (ABA) response.</text>
</comment>
<dbReference type="InterPro" id="IPR032308">
    <property type="entry name" value="TDBD"/>
</dbReference>
<dbReference type="Proteomes" id="UP000593562">
    <property type="component" value="Unassembled WGS sequence"/>
</dbReference>
<dbReference type="PANTHER" id="PTHR31413:SF15">
    <property type="entry name" value="NINJA-FAMILY PROTEIN"/>
    <property type="match status" value="1"/>
</dbReference>
<evidence type="ECO:0000256" key="1">
    <source>
        <dbReference type="ARBA" id="ARBA00004123"/>
    </source>
</evidence>
<gene>
    <name evidence="7" type="ORF">HS088_TW06G00461</name>
</gene>
<evidence type="ECO:0000259" key="6">
    <source>
        <dbReference type="Pfam" id="PF16135"/>
    </source>
</evidence>
<comment type="similarity">
    <text evidence="2 4">Belongs to the Ninja family.</text>
</comment>
<evidence type="ECO:0000256" key="3">
    <source>
        <dbReference type="ARBA" id="ARBA00023242"/>
    </source>
</evidence>
<proteinExistence type="inferred from homology"/>
<reference evidence="7 8" key="1">
    <citation type="journal article" date="2020" name="Nat. Commun.">
        <title>Genome of Tripterygium wilfordii and identification of cytochrome P450 involved in triptolide biosynthesis.</title>
        <authorList>
            <person name="Tu L."/>
            <person name="Su P."/>
            <person name="Zhang Z."/>
            <person name="Gao L."/>
            <person name="Wang J."/>
            <person name="Hu T."/>
            <person name="Zhou J."/>
            <person name="Zhang Y."/>
            <person name="Zhao Y."/>
            <person name="Liu Y."/>
            <person name="Song Y."/>
            <person name="Tong Y."/>
            <person name="Lu Y."/>
            <person name="Yang J."/>
            <person name="Xu C."/>
            <person name="Jia M."/>
            <person name="Peters R.J."/>
            <person name="Huang L."/>
            <person name="Gao W."/>
        </authorList>
    </citation>
    <scope>NUCLEOTIDE SEQUENCE [LARGE SCALE GENOMIC DNA]</scope>
    <source>
        <strain evidence="8">cv. XIE 37</strain>
        <tissue evidence="7">Leaf</tissue>
    </source>
</reference>
<accession>A0A7J7DIU9</accession>
<evidence type="ECO:0000256" key="5">
    <source>
        <dbReference type="SAM" id="MobiDB-lite"/>
    </source>
</evidence>
<feature type="compositionally biased region" description="Polar residues" evidence="5">
    <location>
        <begin position="317"/>
        <end position="326"/>
    </location>
</feature>
<dbReference type="InterPro" id="IPR031307">
    <property type="entry name" value="Ninja_fam"/>
</dbReference>
<keyword evidence="8" id="KW-1185">Reference proteome</keyword>
<dbReference type="GO" id="GO:0045892">
    <property type="term" value="P:negative regulation of DNA-templated transcription"/>
    <property type="evidence" value="ECO:0007669"/>
    <property type="project" value="TreeGrafter"/>
</dbReference>
<evidence type="ECO:0000256" key="2">
    <source>
        <dbReference type="ARBA" id="ARBA00006081"/>
    </source>
</evidence>
<feature type="domain" description="Tify" evidence="6">
    <location>
        <begin position="357"/>
        <end position="390"/>
    </location>
</feature>
<dbReference type="AlphaFoldDB" id="A0A7J7DIU9"/>
<comment type="subcellular location">
    <subcellularLocation>
        <location evidence="1 4">Nucleus</location>
    </subcellularLocation>
</comment>